<evidence type="ECO:0008006" key="3">
    <source>
        <dbReference type="Google" id="ProtNLM"/>
    </source>
</evidence>
<keyword evidence="2" id="KW-1185">Reference proteome</keyword>
<dbReference type="EMBL" id="JAAFZH010000010">
    <property type="protein sequence ID" value="NDU97222.1"/>
    <property type="molecule type" value="Genomic_DNA"/>
</dbReference>
<dbReference type="RefSeq" id="WP_163952454.1">
    <property type="nucleotide sequence ID" value="NZ_JAAFZH010000010.1"/>
</dbReference>
<reference evidence="1 2" key="1">
    <citation type="submission" date="2020-02" db="EMBL/GenBank/DDBJ databases">
        <title>Draft genome sequence of two Spirosoma agri KCTC 52727 and Spirosoma terrae KCTC 52035.</title>
        <authorList>
            <person name="Rojas J."/>
            <person name="Ambika Manirajan B."/>
            <person name="Suarez C."/>
            <person name="Ratering S."/>
            <person name="Schnell S."/>
        </authorList>
    </citation>
    <scope>NUCLEOTIDE SEQUENCE [LARGE SCALE GENOMIC DNA]</scope>
    <source>
        <strain evidence="1 2">KCTC 52035</strain>
    </source>
</reference>
<organism evidence="1 2">
    <name type="scientific">Spirosoma terrae</name>
    <dbReference type="NCBI Taxonomy" id="1968276"/>
    <lineage>
        <taxon>Bacteria</taxon>
        <taxon>Pseudomonadati</taxon>
        <taxon>Bacteroidota</taxon>
        <taxon>Cytophagia</taxon>
        <taxon>Cytophagales</taxon>
        <taxon>Cytophagaceae</taxon>
        <taxon>Spirosoma</taxon>
    </lineage>
</organism>
<comment type="caution">
    <text evidence="1">The sequence shown here is derived from an EMBL/GenBank/DDBJ whole genome shotgun (WGS) entry which is preliminary data.</text>
</comment>
<dbReference type="AlphaFoldDB" id="A0A6L9LCW8"/>
<sequence>MVGQKLDVSPENGVQTGHPLANRLMHAFNGIPKAFRILARRDFCEYWGCSDDTFRAKRSGQPGYLVTVAECEWLEKYKPVIVRD</sequence>
<accession>A0A6L9LCW8</accession>
<evidence type="ECO:0000313" key="2">
    <source>
        <dbReference type="Proteomes" id="UP000474175"/>
    </source>
</evidence>
<evidence type="ECO:0000313" key="1">
    <source>
        <dbReference type="EMBL" id="NDU97222.1"/>
    </source>
</evidence>
<gene>
    <name evidence="1" type="ORF">GK108_20225</name>
</gene>
<name>A0A6L9LCW8_9BACT</name>
<dbReference type="Proteomes" id="UP000474175">
    <property type="component" value="Unassembled WGS sequence"/>
</dbReference>
<proteinExistence type="predicted"/>
<protein>
    <recommendedName>
        <fullName evidence="3">DNA-binding protein</fullName>
    </recommendedName>
</protein>